<name>A0A0N1HCI1_9EURO</name>
<sequence length="280" mass="31408">MKLKNIPDDEIVEVILRLVNNADDENISWIPPREWMYEYVTPSWQVDIAKSCAKTIKNRVDIHLTVPTTLGAGAGIKRRRDVSPGVCDDDDQSRHVVKRQRVTNDNALHARDPAPKAKPRPKKKKAPAKHSTPIQVSDSEDAGAPIEDSDSVFEDSDEELSSDDDGPIIVSTKLPERVEQDLPVKVSEVEDLLMKKYRVNDEDAKTIWWPIRAPAALVETLGELEIDFRCKGNHADGKKTERCSTAQDLSVHMGKAHPSVDRVVGIDNDNTRMTNTLERH</sequence>
<evidence type="ECO:0000256" key="1">
    <source>
        <dbReference type="SAM" id="MobiDB-lite"/>
    </source>
</evidence>
<evidence type="ECO:0000313" key="3">
    <source>
        <dbReference type="Proteomes" id="UP000038010"/>
    </source>
</evidence>
<dbReference type="RefSeq" id="XP_018002029.1">
    <property type="nucleotide sequence ID" value="XM_018145517.1"/>
</dbReference>
<feature type="region of interest" description="Disordered" evidence="1">
    <location>
        <begin position="76"/>
        <end position="168"/>
    </location>
</feature>
<feature type="compositionally biased region" description="Basic residues" evidence="1">
    <location>
        <begin position="117"/>
        <end position="128"/>
    </location>
</feature>
<dbReference type="VEuPathDB" id="FungiDB:AB675_5312"/>
<dbReference type="GeneID" id="28737397"/>
<comment type="caution">
    <text evidence="2">The sequence shown here is derived from an EMBL/GenBank/DDBJ whole genome shotgun (WGS) entry which is preliminary data.</text>
</comment>
<keyword evidence="3" id="KW-1185">Reference proteome</keyword>
<accession>A0A0N1HCI1</accession>
<proteinExistence type="predicted"/>
<evidence type="ECO:0000313" key="2">
    <source>
        <dbReference type="EMBL" id="KPI42066.1"/>
    </source>
</evidence>
<organism evidence="2 3">
    <name type="scientific">Cyphellophora attinorum</name>
    <dbReference type="NCBI Taxonomy" id="1664694"/>
    <lineage>
        <taxon>Eukaryota</taxon>
        <taxon>Fungi</taxon>
        <taxon>Dikarya</taxon>
        <taxon>Ascomycota</taxon>
        <taxon>Pezizomycotina</taxon>
        <taxon>Eurotiomycetes</taxon>
        <taxon>Chaetothyriomycetidae</taxon>
        <taxon>Chaetothyriales</taxon>
        <taxon>Cyphellophoraceae</taxon>
        <taxon>Cyphellophora</taxon>
    </lineage>
</organism>
<reference evidence="2 3" key="1">
    <citation type="submission" date="2015-06" db="EMBL/GenBank/DDBJ databases">
        <title>Draft genome of the ant-associated black yeast Phialophora attae CBS 131958.</title>
        <authorList>
            <person name="Moreno L.F."/>
            <person name="Stielow B.J."/>
            <person name="de Hoog S."/>
            <person name="Vicente V.A."/>
            <person name="Weiss V.A."/>
            <person name="de Vries M."/>
            <person name="Cruz L.M."/>
            <person name="Souza E.M."/>
        </authorList>
    </citation>
    <scope>NUCLEOTIDE SEQUENCE [LARGE SCALE GENOMIC DNA]</scope>
    <source>
        <strain evidence="2 3">CBS 131958</strain>
    </source>
</reference>
<dbReference type="AlphaFoldDB" id="A0A0N1HCI1"/>
<dbReference type="Proteomes" id="UP000038010">
    <property type="component" value="Unassembled WGS sequence"/>
</dbReference>
<feature type="compositionally biased region" description="Acidic residues" evidence="1">
    <location>
        <begin position="147"/>
        <end position="166"/>
    </location>
</feature>
<dbReference type="EMBL" id="LFJN01000008">
    <property type="protein sequence ID" value="KPI42066.1"/>
    <property type="molecule type" value="Genomic_DNA"/>
</dbReference>
<protein>
    <submittedName>
        <fullName evidence="2">Uncharacterized protein</fullName>
    </submittedName>
</protein>
<gene>
    <name evidence="2" type="ORF">AB675_5312</name>
</gene>